<dbReference type="GO" id="GO:0043565">
    <property type="term" value="F:sequence-specific DNA binding"/>
    <property type="evidence" value="ECO:0007669"/>
    <property type="project" value="TreeGrafter"/>
</dbReference>
<evidence type="ECO:0000256" key="5">
    <source>
        <dbReference type="ARBA" id="ARBA00023242"/>
    </source>
</evidence>
<name>A0A0C9S2X3_9CONI</name>
<evidence type="ECO:0000259" key="7">
    <source>
        <dbReference type="PROSITE" id="PS51369"/>
    </source>
</evidence>
<comment type="subcellular location">
    <subcellularLocation>
        <location evidence="1">Nucleus</location>
    </subcellularLocation>
</comment>
<feature type="compositionally biased region" description="Basic and acidic residues" evidence="6">
    <location>
        <begin position="127"/>
        <end position="139"/>
    </location>
</feature>
<feature type="compositionally biased region" description="Basic and acidic residues" evidence="6">
    <location>
        <begin position="457"/>
        <end position="468"/>
    </location>
</feature>
<evidence type="ECO:0000256" key="2">
    <source>
        <dbReference type="ARBA" id="ARBA00023015"/>
    </source>
</evidence>
<feature type="region of interest" description="Disordered" evidence="6">
    <location>
        <begin position="119"/>
        <end position="139"/>
    </location>
</feature>
<evidence type="ECO:0000256" key="6">
    <source>
        <dbReference type="SAM" id="MobiDB-lite"/>
    </source>
</evidence>
<evidence type="ECO:0000256" key="1">
    <source>
        <dbReference type="ARBA" id="ARBA00004123"/>
    </source>
</evidence>
<reference evidence="8" key="1">
    <citation type="submission" date="2015-02" db="EMBL/GenBank/DDBJ databases">
        <title>A transcriptome of Wollemia nobilis - a relic of Gondwana.</title>
        <authorList>
            <person name="Chia J.Y."/>
            <person name="Leong Y.S."/>
            <person name="Abdul Karim S."/>
            <person name="Wan Azmi N."/>
            <person name="Hercus R."/>
            <person name="Croft L."/>
        </authorList>
    </citation>
    <scope>NUCLEOTIDE SEQUENCE</scope>
    <source>
        <strain evidence="8">MaeBrown</strain>
        <tissue evidence="8">Leaf</tissue>
    </source>
</reference>
<feature type="region of interest" description="Disordered" evidence="6">
    <location>
        <begin position="449"/>
        <end position="468"/>
    </location>
</feature>
<keyword evidence="2" id="KW-0805">Transcription regulation</keyword>
<feature type="compositionally biased region" description="Gly residues" evidence="6">
    <location>
        <begin position="425"/>
        <end position="434"/>
    </location>
</feature>
<evidence type="ECO:0000313" key="8">
    <source>
        <dbReference type="EMBL" id="JAG86272.1"/>
    </source>
</evidence>
<accession>A0A0C9S2X3</accession>
<dbReference type="GO" id="GO:0003700">
    <property type="term" value="F:DNA-binding transcription factor activity"/>
    <property type="evidence" value="ECO:0007669"/>
    <property type="project" value="InterPro"/>
</dbReference>
<sequence length="468" mass="48444">MESGGNGRAKLNLERGMQPLQLLSLQQQRKEGAAMVGYSVQDREEGSGYFTQAMPVGSSSSNSQVDASLAMSAKLYVENNGNNSNGSNNVNGGNTSSETAIVPKQQEGAVAVTNQEAAKKATAKRASTKDRHTKVDGRGRRIRMPATCAARVFQLTRELGHKSDGETIEWLLQQAEPAVIAATGTGTIPANYHTLNVSMRSSGSSISAPLKPPYSFHGGSLNLNASGVAARLDQIRGRSEWERSAAMEERSHMTGLVMGNHGGGGGGGLENLISDPETQHHHLLDGGEGNSRKRLREEFQLKSMGLSSSPSTAMWAVTPGMSNPVQNLPGTFWMLPPAAAGVMGHGGSDPVWTFPGSSGGATMYRTSMPGGGLHFMPRPINLNSGAGQGCGGGGGLGHVPFGSMLMQGGGGGGGSGSPQLPPTGLGLGGGGSGESGHLGMLAALNAYNDRAMSNNNSDHHSDRQDNSQ</sequence>
<protein>
    <submittedName>
        <fullName evidence="8">TSA: Wollemia nobilis Ref_Wollemi_Transcript_16820_1789 transcribed RNA sequence</fullName>
    </submittedName>
</protein>
<dbReference type="EMBL" id="GCHU01016723">
    <property type="protein sequence ID" value="JAG86272.1"/>
    <property type="molecule type" value="Transcribed_RNA"/>
</dbReference>
<evidence type="ECO:0000256" key="4">
    <source>
        <dbReference type="ARBA" id="ARBA00023163"/>
    </source>
</evidence>
<keyword evidence="3" id="KW-0238">DNA-binding</keyword>
<feature type="compositionally biased region" description="Gly residues" evidence="6">
    <location>
        <begin position="407"/>
        <end position="416"/>
    </location>
</feature>
<dbReference type="PANTHER" id="PTHR31072">
    <property type="entry name" value="TRANSCRIPTION FACTOR TCP4-RELATED"/>
    <property type="match status" value="1"/>
</dbReference>
<dbReference type="InterPro" id="IPR005333">
    <property type="entry name" value="Transcription_factor_TCP"/>
</dbReference>
<dbReference type="GO" id="GO:0005634">
    <property type="term" value="C:nucleus"/>
    <property type="evidence" value="ECO:0007669"/>
    <property type="project" value="UniProtKB-SubCell"/>
</dbReference>
<feature type="domain" description="TCP" evidence="7">
    <location>
        <begin position="128"/>
        <end position="182"/>
    </location>
</feature>
<keyword evidence="4" id="KW-0804">Transcription</keyword>
<dbReference type="Pfam" id="PF03634">
    <property type="entry name" value="TCP"/>
    <property type="match status" value="1"/>
</dbReference>
<feature type="region of interest" description="Disordered" evidence="6">
    <location>
        <begin position="407"/>
        <end position="434"/>
    </location>
</feature>
<dbReference type="AlphaFoldDB" id="A0A0C9S2X3"/>
<evidence type="ECO:0000256" key="3">
    <source>
        <dbReference type="ARBA" id="ARBA00023125"/>
    </source>
</evidence>
<keyword evidence="5" id="KW-0539">Nucleus</keyword>
<dbReference type="PANTHER" id="PTHR31072:SF105">
    <property type="entry name" value="TCP DOMAIN-CONTAINING PROTEIN"/>
    <property type="match status" value="1"/>
</dbReference>
<proteinExistence type="predicted"/>
<dbReference type="InterPro" id="IPR017887">
    <property type="entry name" value="TF_TCP_subgr"/>
</dbReference>
<dbReference type="PROSITE" id="PS51369">
    <property type="entry name" value="TCP"/>
    <property type="match status" value="1"/>
</dbReference>
<organism evidence="8">
    <name type="scientific">Wollemia nobilis</name>
    <dbReference type="NCBI Taxonomy" id="56998"/>
    <lineage>
        <taxon>Eukaryota</taxon>
        <taxon>Viridiplantae</taxon>
        <taxon>Streptophyta</taxon>
        <taxon>Embryophyta</taxon>
        <taxon>Tracheophyta</taxon>
        <taxon>Spermatophyta</taxon>
        <taxon>Pinopsida</taxon>
        <taxon>Pinidae</taxon>
        <taxon>Conifers II</taxon>
        <taxon>Araucariales</taxon>
        <taxon>Araucariaceae</taxon>
        <taxon>Wollemia</taxon>
    </lineage>
</organism>